<protein>
    <recommendedName>
        <fullName evidence="12">Multidrug resistance-like ATP-binding protein MdlA</fullName>
        <ecNumber evidence="3">7.6.2.2</ecNumber>
    </recommendedName>
</protein>
<organism evidence="16 17">
    <name type="scientific">Photobacterium aphoticum</name>
    <dbReference type="NCBI Taxonomy" id="754436"/>
    <lineage>
        <taxon>Bacteria</taxon>
        <taxon>Pseudomonadati</taxon>
        <taxon>Pseudomonadota</taxon>
        <taxon>Gammaproteobacteria</taxon>
        <taxon>Vibrionales</taxon>
        <taxon>Vibrionaceae</taxon>
        <taxon>Photobacterium</taxon>
    </lineage>
</organism>
<dbReference type="InterPro" id="IPR039421">
    <property type="entry name" value="Type_1_exporter"/>
</dbReference>
<evidence type="ECO:0000256" key="13">
    <source>
        <dbReference type="SAM" id="Phobius"/>
    </source>
</evidence>
<evidence type="ECO:0000256" key="3">
    <source>
        <dbReference type="ARBA" id="ARBA00012191"/>
    </source>
</evidence>
<keyword evidence="8 16" id="KW-0067">ATP-binding</keyword>
<dbReference type="EMBL" id="BBMN01000001">
    <property type="protein sequence ID" value="GAL02223.1"/>
    <property type="molecule type" value="Genomic_DNA"/>
</dbReference>
<dbReference type="PROSITE" id="PS00211">
    <property type="entry name" value="ABC_TRANSPORTER_1"/>
    <property type="match status" value="1"/>
</dbReference>
<dbReference type="GO" id="GO:0015421">
    <property type="term" value="F:ABC-type oligopeptide transporter activity"/>
    <property type="evidence" value="ECO:0007669"/>
    <property type="project" value="TreeGrafter"/>
</dbReference>
<evidence type="ECO:0000256" key="11">
    <source>
        <dbReference type="ARBA" id="ARBA00034018"/>
    </source>
</evidence>
<dbReference type="InterPro" id="IPR017871">
    <property type="entry name" value="ABC_transporter-like_CS"/>
</dbReference>
<feature type="transmembrane region" description="Helical" evidence="13">
    <location>
        <begin position="274"/>
        <end position="296"/>
    </location>
</feature>
<dbReference type="FunFam" id="3.40.50.300:FF:000221">
    <property type="entry name" value="Multidrug ABC transporter ATP-binding protein"/>
    <property type="match status" value="1"/>
</dbReference>
<evidence type="ECO:0000259" key="15">
    <source>
        <dbReference type="PROSITE" id="PS50929"/>
    </source>
</evidence>
<accession>A0A090QIY7</accession>
<evidence type="ECO:0000256" key="9">
    <source>
        <dbReference type="ARBA" id="ARBA00022989"/>
    </source>
</evidence>
<dbReference type="PANTHER" id="PTHR43394:SF1">
    <property type="entry name" value="ATP-BINDING CASSETTE SUB-FAMILY B MEMBER 10, MITOCHONDRIAL"/>
    <property type="match status" value="1"/>
</dbReference>
<feature type="domain" description="ABC transmembrane type-1" evidence="15">
    <location>
        <begin position="27"/>
        <end position="303"/>
    </location>
</feature>
<dbReference type="SMART" id="SM00382">
    <property type="entry name" value="AAA"/>
    <property type="match status" value="1"/>
</dbReference>
<dbReference type="eggNOG" id="COG1132">
    <property type="taxonomic scope" value="Bacteria"/>
</dbReference>
<dbReference type="GO" id="GO:0005524">
    <property type="term" value="F:ATP binding"/>
    <property type="evidence" value="ECO:0007669"/>
    <property type="project" value="UniProtKB-KW"/>
</dbReference>
<feature type="transmembrane region" description="Helical" evidence="13">
    <location>
        <begin position="56"/>
        <end position="77"/>
    </location>
</feature>
<dbReference type="Pfam" id="PF00664">
    <property type="entry name" value="ABC_membrane"/>
    <property type="match status" value="1"/>
</dbReference>
<dbReference type="PANTHER" id="PTHR43394">
    <property type="entry name" value="ATP-DEPENDENT PERMEASE MDL1, MITOCHONDRIAL"/>
    <property type="match status" value="1"/>
</dbReference>
<dbReference type="Gene3D" id="1.20.1560.10">
    <property type="entry name" value="ABC transporter type 1, transmembrane domain"/>
    <property type="match status" value="1"/>
</dbReference>
<evidence type="ECO:0000256" key="5">
    <source>
        <dbReference type="ARBA" id="ARBA00022475"/>
    </source>
</evidence>
<sequence length="601" mass="65650">MEFLWKLRGYMKMFARRYFIAFVGLQAVALLNLMPPWLIGRIVDAISHDTLTRSFLLTHLLGIFVAVLAMYGLRYVWQNQLYGASVGLTRVIRSQLFAHLSLLSPAFYGKHSPGDVMAHATNDLNAVEQAAGGGVMTMVDSLIAGLTVIFGMIFVVSGQLTAVALLPFPLLVWVTRKYGVRVQQSFGRAQAAFSHLNEEARDTVSGIVTVRSHALEARQQQRFEKALDDTLEANVAVSKVDSLFGPTIQMIYGSSFVITLGYGAWLISQGQITVGLFTSFTLYLAQLLGPFMQFGWQFSIFQRGNTSWDRLEKLFAEQPAVTEGEQTLQANTPMAIEMQINRFAYPENEHAALENVAFSVPAGGLVGITGPTGGGKSTLFSLLLRQYGLTDDASHITLGGISTDSLTFSSLRGTMAWVPQKPLLFTGTIAENIAMGKPDASMEAIMHAADMAGIKEEIEAMKDGFQTALSENGGNLSGGQKQRITLARALLVDADILLLDDPFSALDMKTEARVRHNLSTHYGDKTVLLITQRLPNLYGADHILVLEEGRIAEQGSHRALMDNQGWYATVYQRQNQLSHPSSAAVSTASDTDLAEAGECHA</sequence>
<dbReference type="STRING" id="754436.JCM19237_5116"/>
<dbReference type="Proteomes" id="UP000029227">
    <property type="component" value="Unassembled WGS sequence"/>
</dbReference>
<evidence type="ECO:0000256" key="10">
    <source>
        <dbReference type="ARBA" id="ARBA00023136"/>
    </source>
</evidence>
<evidence type="ECO:0000259" key="14">
    <source>
        <dbReference type="PROSITE" id="PS50893"/>
    </source>
</evidence>
<feature type="domain" description="ABC transporter" evidence="14">
    <location>
        <begin position="338"/>
        <end position="573"/>
    </location>
</feature>
<keyword evidence="7" id="KW-0547">Nucleotide-binding</keyword>
<keyword evidence="9 13" id="KW-1133">Transmembrane helix</keyword>
<evidence type="ECO:0000256" key="6">
    <source>
        <dbReference type="ARBA" id="ARBA00022692"/>
    </source>
</evidence>
<comment type="catalytic activity">
    <reaction evidence="11">
        <text>ATP + H2O + xenobioticSide 1 = ADP + phosphate + xenobioticSide 2.</text>
        <dbReference type="EC" id="7.6.2.2"/>
    </reaction>
</comment>
<dbReference type="CDD" id="cd18541">
    <property type="entry name" value="ABC_6TM_TmrB_like"/>
    <property type="match status" value="1"/>
</dbReference>
<dbReference type="PROSITE" id="PS50893">
    <property type="entry name" value="ABC_TRANSPORTER_2"/>
    <property type="match status" value="1"/>
</dbReference>
<dbReference type="GO" id="GO:0008559">
    <property type="term" value="F:ABC-type xenobiotic transporter activity"/>
    <property type="evidence" value="ECO:0007669"/>
    <property type="project" value="UniProtKB-EC"/>
</dbReference>
<keyword evidence="6 13" id="KW-0812">Transmembrane</keyword>
<reference evidence="16 17" key="1">
    <citation type="journal article" date="2014" name="Genome Announc.">
        <title>Draft Genome Sequences of Two Vibrionaceae Species, Vibrio ponticus C121 and Photobacterium aphoticum C119, Isolated as Coral Reef Microbiota.</title>
        <authorList>
            <person name="Al-saari N."/>
            <person name="Meirelles P.M."/>
            <person name="Mino S."/>
            <person name="Suda W."/>
            <person name="Oshima K."/>
            <person name="Hattori M."/>
            <person name="Ohkuma M."/>
            <person name="Thompson F.L."/>
            <person name="Gomez-Gil B."/>
            <person name="Sawabe T."/>
            <person name="Sawabe T."/>
        </authorList>
    </citation>
    <scope>NUCLEOTIDE SEQUENCE [LARGE SCALE GENOMIC DNA]</scope>
    <source>
        <strain evidence="16 17">JCM 19237</strain>
    </source>
</reference>
<dbReference type="InterPro" id="IPR003593">
    <property type="entry name" value="AAA+_ATPase"/>
</dbReference>
<evidence type="ECO:0000256" key="4">
    <source>
        <dbReference type="ARBA" id="ARBA00022448"/>
    </source>
</evidence>
<feature type="transmembrane region" description="Helical" evidence="13">
    <location>
        <begin position="142"/>
        <end position="168"/>
    </location>
</feature>
<dbReference type="InterPro" id="IPR003439">
    <property type="entry name" value="ABC_transporter-like_ATP-bd"/>
</dbReference>
<evidence type="ECO:0000256" key="12">
    <source>
        <dbReference type="ARBA" id="ARBA00074518"/>
    </source>
</evidence>
<keyword evidence="4" id="KW-0813">Transport</keyword>
<dbReference type="SUPFAM" id="SSF90123">
    <property type="entry name" value="ABC transporter transmembrane region"/>
    <property type="match status" value="1"/>
</dbReference>
<dbReference type="Pfam" id="PF00005">
    <property type="entry name" value="ABC_tran"/>
    <property type="match status" value="1"/>
</dbReference>
<comment type="subcellular location">
    <subcellularLocation>
        <location evidence="1">Cell membrane</location>
        <topology evidence="1">Multi-pass membrane protein</topology>
    </subcellularLocation>
</comment>
<dbReference type="SUPFAM" id="SSF52540">
    <property type="entry name" value="P-loop containing nucleoside triphosphate hydrolases"/>
    <property type="match status" value="1"/>
</dbReference>
<evidence type="ECO:0000256" key="2">
    <source>
        <dbReference type="ARBA" id="ARBA00006526"/>
    </source>
</evidence>
<proteinExistence type="inferred from homology"/>
<name>A0A090QIY7_9GAMM</name>
<gene>
    <name evidence="16" type="ORF">JCM19237_5116</name>
</gene>
<dbReference type="InterPro" id="IPR027417">
    <property type="entry name" value="P-loop_NTPase"/>
</dbReference>
<evidence type="ECO:0000313" key="16">
    <source>
        <dbReference type="EMBL" id="GAL02223.1"/>
    </source>
</evidence>
<comment type="similarity">
    <text evidence="2">Belongs to the ABC transporter superfamily. Drug exporter-2 (TC 3.A.1.117) family.</text>
</comment>
<keyword evidence="10 13" id="KW-0472">Membrane</keyword>
<evidence type="ECO:0000256" key="8">
    <source>
        <dbReference type="ARBA" id="ARBA00022840"/>
    </source>
</evidence>
<dbReference type="Gene3D" id="3.40.50.300">
    <property type="entry name" value="P-loop containing nucleotide triphosphate hydrolases"/>
    <property type="match status" value="1"/>
</dbReference>
<keyword evidence="5" id="KW-1003">Cell membrane</keyword>
<comment type="caution">
    <text evidence="16">The sequence shown here is derived from an EMBL/GenBank/DDBJ whole genome shotgun (WGS) entry which is preliminary data.</text>
</comment>
<dbReference type="FunFam" id="1.20.1560.10:FF:000011">
    <property type="entry name" value="Multidrug ABC transporter ATP-binding protein"/>
    <property type="match status" value="1"/>
</dbReference>
<dbReference type="PROSITE" id="PS50929">
    <property type="entry name" value="ABC_TM1F"/>
    <property type="match status" value="1"/>
</dbReference>
<evidence type="ECO:0000313" key="17">
    <source>
        <dbReference type="Proteomes" id="UP000029227"/>
    </source>
</evidence>
<evidence type="ECO:0000256" key="7">
    <source>
        <dbReference type="ARBA" id="ARBA00022741"/>
    </source>
</evidence>
<dbReference type="GO" id="GO:0016887">
    <property type="term" value="F:ATP hydrolysis activity"/>
    <property type="evidence" value="ECO:0007669"/>
    <property type="project" value="InterPro"/>
</dbReference>
<dbReference type="InterPro" id="IPR011527">
    <property type="entry name" value="ABC1_TM_dom"/>
</dbReference>
<feature type="transmembrane region" description="Helical" evidence="13">
    <location>
        <begin position="248"/>
        <end position="267"/>
    </location>
</feature>
<dbReference type="GO" id="GO:0005886">
    <property type="term" value="C:plasma membrane"/>
    <property type="evidence" value="ECO:0007669"/>
    <property type="project" value="UniProtKB-SubCell"/>
</dbReference>
<dbReference type="AlphaFoldDB" id="A0A090QIY7"/>
<dbReference type="EC" id="7.6.2.2" evidence="3"/>
<dbReference type="InterPro" id="IPR036640">
    <property type="entry name" value="ABC1_TM_sf"/>
</dbReference>
<evidence type="ECO:0000256" key="1">
    <source>
        <dbReference type="ARBA" id="ARBA00004651"/>
    </source>
</evidence>